<keyword evidence="2" id="KW-1185">Reference proteome</keyword>
<evidence type="ECO:0000313" key="1">
    <source>
        <dbReference type="EMBL" id="MBS2548433.1"/>
    </source>
</evidence>
<accession>A0ABS5KQV5</accession>
<evidence type="ECO:0000313" key="2">
    <source>
        <dbReference type="Proteomes" id="UP000730482"/>
    </source>
</evidence>
<dbReference type="Proteomes" id="UP000730482">
    <property type="component" value="Unassembled WGS sequence"/>
</dbReference>
<gene>
    <name evidence="1" type="ORF">KGQ19_16320</name>
</gene>
<dbReference type="RefSeq" id="WP_212010019.1">
    <property type="nucleotide sequence ID" value="NZ_JAAFYZ010000048.1"/>
</dbReference>
<protein>
    <submittedName>
        <fullName evidence="1">Uncharacterized protein</fullName>
    </submittedName>
</protein>
<name>A0ABS5KQV5_9ACTN</name>
<sequence length="183" mass="19650">MHDHPAIIVDDLPAPAGVLAAGLEDALVGEGWGQPVHDFLMGSHGVTFKYPERRLRLYIVDGPGRPTRCDLECDDVDGPWSVMIIGPTVGGLQAASRVACAETRDTEADLVVSLRVAGWAVDLRPNRPDERPWATRPDRRRYVARVPGRTGGRASEWYVQGAGLDVNASGSTPYAVVAALALS</sequence>
<comment type="caution">
    <text evidence="1">The sequence shown here is derived from an EMBL/GenBank/DDBJ whole genome shotgun (WGS) entry which is preliminary data.</text>
</comment>
<proteinExistence type="predicted"/>
<reference evidence="1 2" key="1">
    <citation type="submission" date="2020-02" db="EMBL/GenBank/DDBJ databases">
        <title>Acidophilic actinobacteria isolated from forest soil.</title>
        <authorList>
            <person name="Golinska P."/>
        </authorList>
    </citation>
    <scope>NUCLEOTIDE SEQUENCE [LARGE SCALE GENOMIC DNA]</scope>
    <source>
        <strain evidence="1 2">NL8</strain>
    </source>
</reference>
<dbReference type="EMBL" id="JAAFYZ010000048">
    <property type="protein sequence ID" value="MBS2548433.1"/>
    <property type="molecule type" value="Genomic_DNA"/>
</dbReference>
<organism evidence="1 2">
    <name type="scientific">Catenulispora pinistramenti</name>
    <dbReference type="NCBI Taxonomy" id="2705254"/>
    <lineage>
        <taxon>Bacteria</taxon>
        <taxon>Bacillati</taxon>
        <taxon>Actinomycetota</taxon>
        <taxon>Actinomycetes</taxon>
        <taxon>Catenulisporales</taxon>
        <taxon>Catenulisporaceae</taxon>
        <taxon>Catenulispora</taxon>
    </lineage>
</organism>